<dbReference type="NCBIfam" id="TIGR04183">
    <property type="entry name" value="Por_Secre_tail"/>
    <property type="match status" value="1"/>
</dbReference>
<organism evidence="2 3">
    <name type="scientific">Pedobacter chitinilyticus</name>
    <dbReference type="NCBI Taxonomy" id="2233776"/>
    <lineage>
        <taxon>Bacteria</taxon>
        <taxon>Pseudomonadati</taxon>
        <taxon>Bacteroidota</taxon>
        <taxon>Sphingobacteriia</taxon>
        <taxon>Sphingobacteriales</taxon>
        <taxon>Sphingobacteriaceae</taxon>
        <taxon>Pedobacter</taxon>
    </lineage>
</organism>
<evidence type="ECO:0000256" key="1">
    <source>
        <dbReference type="SAM" id="SignalP"/>
    </source>
</evidence>
<protein>
    <submittedName>
        <fullName evidence="2">T9SS type A sorting domain-containing protein</fullName>
    </submittedName>
</protein>
<feature type="chain" id="PRO_5019249719" evidence="1">
    <location>
        <begin position="28"/>
        <end position="1188"/>
    </location>
</feature>
<accession>A0A451GDM1</accession>
<dbReference type="InterPro" id="IPR026444">
    <property type="entry name" value="Secre_tail"/>
</dbReference>
<proteinExistence type="predicted"/>
<name>A0A451GDM1_9SPHI</name>
<dbReference type="OrthoDB" id="9021327at2"/>
<keyword evidence="3" id="KW-1185">Reference proteome</keyword>
<comment type="caution">
    <text evidence="2">The sequence shown here is derived from an EMBL/GenBank/DDBJ whole genome shotgun (WGS) entry which is preliminary data.</text>
</comment>
<dbReference type="SUPFAM" id="SSF50939">
    <property type="entry name" value="Sialidases"/>
    <property type="match status" value="1"/>
</dbReference>
<dbReference type="InterPro" id="IPR036278">
    <property type="entry name" value="Sialidase_sf"/>
</dbReference>
<dbReference type="EMBL" id="SAYW01000001">
    <property type="protein sequence ID" value="RWU10984.1"/>
    <property type="molecule type" value="Genomic_DNA"/>
</dbReference>
<dbReference type="CDD" id="cd15482">
    <property type="entry name" value="Sialidase_non-viral"/>
    <property type="match status" value="1"/>
</dbReference>
<gene>
    <name evidence="2" type="ORF">DPV69_06560</name>
</gene>
<evidence type="ECO:0000313" key="3">
    <source>
        <dbReference type="Proteomes" id="UP000284120"/>
    </source>
</evidence>
<evidence type="ECO:0000313" key="2">
    <source>
        <dbReference type="EMBL" id="RWU10984.1"/>
    </source>
</evidence>
<reference evidence="2 3" key="1">
    <citation type="submission" date="2018-06" db="EMBL/GenBank/DDBJ databases">
        <title>Pedobacter endophyticus sp. nov., an endophytic bacterium isolated from a leaf of Triticum aestivum.</title>
        <authorList>
            <person name="Zhang L."/>
        </authorList>
    </citation>
    <scope>NUCLEOTIDE SEQUENCE [LARGE SCALE GENOMIC DNA]</scope>
    <source>
        <strain evidence="2 3">CM134L-2</strain>
    </source>
</reference>
<sequence>MKKISSVKCMVICLFVSLLNIVFSAEAQTNFPGTVIAQSPNPLSRSYASPSIVVLPDGSYVVSHDYTGTVSSIYRSTDNGVTWSFTTQVPNCHWATLFVHNSALYLMGTAKSFGDVVIYKSLDGGYSWTRAIDNTSGLLLSGRYHTGPVPVVVHNGRVWRAYEESPDPDNERDFHAFVLSAPANSDLLDASNWTKSNILRFDESWLNAKRPNWFEGNIVVTPSGNVVDFMRLETWQAVGGGMSITTGGATGLQRYEVAAKISVSADGSTVSFGNTAAEYAHFPGSESKFTIRYDATSGKYWTIVSKISVFTDTWETYNLPSHQRNVLALYSSSDLVTWDHKYDIIKWNEGYPVKTWDVFGFQYADWQFQGNDIVAVSRTAWYGERYHNANLITFHRITNFRTKQLTDSPADLLPQTQSTPILSWKFSNPDAAGSQATSASTFNHANLGVSTLSRGAGLANTAGLLRSFNSTAPSPASSLASAITNNQYLQFEVASKSGYMASIHSIDAKLRRNSAGAIYYKWAYSTDGTNFTEISDYNIPFSDSNSEGVVQSTIHVGGLVPLQNLAAPQKATFRIYFWGATTSSGGFAIGRYPTGDNTPSLIVGGEVKAIPPVPPSLLAWQFSAVSGVVAGSLNATTNNSYLHPSTLSRGAGLTALSLARGYYSTVSAYGVAGSSANSKATAIANNDYYTFTVKPKIDVVVSLATLNVKLRKNGSGPTMASWYYSLDGTNFKEITQSTNVLVGDTEGDLQPTVDLSAIAELQNLDDTKTVTFRVYGWGALTNAGGFGIGRYGTGDTTPSLSVGGSAIYNGVDLANWNYDLAAKNSAINANIIHPDVQQATLSRGAGATYVNNSTLSYVATFAAGANFATAQSTGAYFQAVLNLNTTKQISLSSIKTRLRTSNAKSVKNYKWYFSLDNITYTEIYTGNNSIGLTDTQGEDQYEISLKHLAALKNLSGTTNVYFRIYAWGADVGSADSERGFGFGKGESSTTGRTVLTFTGTIADDDQVMPVHDLKFSGKANKNIVQLQWTTSAEKDNARFEILRSTNGAPFVALDQLEGKGTTTQKSEYRYADNNPALGLNYYQLKQVDFNGDSKLSTPIAVSVKMSEHHFQVNAPAQQDVVNIFTSSLNGNATIEIHDMVGRKILSQKIKLAGGEERLTLPAFLNKGVYLASLWVEGQPVISNKFIKQ</sequence>
<feature type="signal peptide" evidence="1">
    <location>
        <begin position="1"/>
        <end position="27"/>
    </location>
</feature>
<dbReference type="RefSeq" id="WP_113646468.1">
    <property type="nucleotide sequence ID" value="NZ_QMHN01000001.1"/>
</dbReference>
<dbReference type="Gene3D" id="2.120.10.10">
    <property type="match status" value="1"/>
</dbReference>
<keyword evidence="1" id="KW-0732">Signal</keyword>
<dbReference type="AlphaFoldDB" id="A0A451GDM1"/>
<dbReference type="Proteomes" id="UP000284120">
    <property type="component" value="Unassembled WGS sequence"/>
</dbReference>